<protein>
    <submittedName>
        <fullName evidence="4">Chemotaxis protein CheY</fullName>
    </submittedName>
</protein>
<keyword evidence="1 2" id="KW-0597">Phosphoprotein</keyword>
<dbReference type="SMART" id="SM00448">
    <property type="entry name" value="REC"/>
    <property type="match status" value="1"/>
</dbReference>
<dbReference type="InterPro" id="IPR001789">
    <property type="entry name" value="Sig_transdc_resp-reg_receiver"/>
</dbReference>
<evidence type="ECO:0000259" key="3">
    <source>
        <dbReference type="PROSITE" id="PS50110"/>
    </source>
</evidence>
<dbReference type="InterPro" id="IPR050595">
    <property type="entry name" value="Bact_response_regulator"/>
</dbReference>
<dbReference type="Proteomes" id="UP000032233">
    <property type="component" value="Unassembled WGS sequence"/>
</dbReference>
<gene>
    <name evidence="4" type="ORF">X474_01780</name>
</gene>
<feature type="domain" description="Response regulatory" evidence="3">
    <location>
        <begin position="96"/>
        <end position="214"/>
    </location>
</feature>
<dbReference type="AlphaFoldDB" id="A0A0D2GN07"/>
<dbReference type="STRING" id="1429043.X474_01780"/>
<dbReference type="OrthoDB" id="9794815at2"/>
<dbReference type="EMBL" id="AZAC01000001">
    <property type="protein sequence ID" value="KIX15997.1"/>
    <property type="molecule type" value="Genomic_DNA"/>
</dbReference>
<dbReference type="Gene3D" id="3.40.50.2300">
    <property type="match status" value="1"/>
</dbReference>
<reference evidence="4 5" key="1">
    <citation type="submission" date="2013-11" db="EMBL/GenBank/DDBJ databases">
        <title>Metagenomic analysis of a methanogenic consortium involved in long chain n-alkane degradation.</title>
        <authorList>
            <person name="Davidova I.A."/>
            <person name="Callaghan A.V."/>
            <person name="Wawrik B."/>
            <person name="Pruitt S."/>
            <person name="Marks C."/>
            <person name="Duncan K.E."/>
            <person name="Suflita J.M."/>
        </authorList>
    </citation>
    <scope>NUCLEOTIDE SEQUENCE [LARGE SCALE GENOMIC DNA]</scope>
    <source>
        <strain evidence="4 5">SPR</strain>
    </source>
</reference>
<dbReference type="Pfam" id="PF00072">
    <property type="entry name" value="Response_reg"/>
    <property type="match status" value="1"/>
</dbReference>
<dbReference type="SUPFAM" id="SSF52172">
    <property type="entry name" value="CheY-like"/>
    <property type="match status" value="1"/>
</dbReference>
<organism evidence="4 5">
    <name type="scientific">Dethiosulfatarculus sandiegensis</name>
    <dbReference type="NCBI Taxonomy" id="1429043"/>
    <lineage>
        <taxon>Bacteria</taxon>
        <taxon>Pseudomonadati</taxon>
        <taxon>Thermodesulfobacteriota</taxon>
        <taxon>Desulfarculia</taxon>
        <taxon>Desulfarculales</taxon>
        <taxon>Desulfarculaceae</taxon>
        <taxon>Dethiosulfatarculus</taxon>
    </lineage>
</organism>
<dbReference type="InterPro" id="IPR011006">
    <property type="entry name" value="CheY-like_superfamily"/>
</dbReference>
<accession>A0A0D2GN07</accession>
<dbReference type="PANTHER" id="PTHR44591:SF3">
    <property type="entry name" value="RESPONSE REGULATORY DOMAIN-CONTAINING PROTEIN"/>
    <property type="match status" value="1"/>
</dbReference>
<dbReference type="PANTHER" id="PTHR44591">
    <property type="entry name" value="STRESS RESPONSE REGULATOR PROTEIN 1"/>
    <property type="match status" value="1"/>
</dbReference>
<evidence type="ECO:0000313" key="5">
    <source>
        <dbReference type="Proteomes" id="UP000032233"/>
    </source>
</evidence>
<proteinExistence type="predicted"/>
<dbReference type="InParanoid" id="A0A0D2GN07"/>
<keyword evidence="5" id="KW-1185">Reference proteome</keyword>
<dbReference type="PROSITE" id="PS50110">
    <property type="entry name" value="RESPONSE_REGULATORY"/>
    <property type="match status" value="1"/>
</dbReference>
<dbReference type="RefSeq" id="WP_052514742.1">
    <property type="nucleotide sequence ID" value="NZ_AZAC01000001.1"/>
</dbReference>
<sequence length="215" mass="24367">MNQLEIDLRFLGVWEKALEIAAELGPYTAIRYIRSSCRTLAKVYHPDLNDQAYKQVATQGQKRLNLIKERLDLTQDQDLARFLGAQNHTARASRHRILVVEDESGLRENLADLLGLEGFHVSTAANGVQGLGSQLTFRPDLVITDVVMPIMDGVEMVRQMRQRDLNLKAIFISGFFGTRAVAGELVQEIQRFGYPRLSKPFRPSQLFDMVHKTLT</sequence>
<dbReference type="GO" id="GO:0000160">
    <property type="term" value="P:phosphorelay signal transduction system"/>
    <property type="evidence" value="ECO:0007669"/>
    <property type="project" value="InterPro"/>
</dbReference>
<evidence type="ECO:0000256" key="2">
    <source>
        <dbReference type="PROSITE-ProRule" id="PRU00169"/>
    </source>
</evidence>
<comment type="caution">
    <text evidence="4">The sequence shown here is derived from an EMBL/GenBank/DDBJ whole genome shotgun (WGS) entry which is preliminary data.</text>
</comment>
<feature type="modified residue" description="4-aspartylphosphate" evidence="2">
    <location>
        <position position="145"/>
    </location>
</feature>
<evidence type="ECO:0000256" key="1">
    <source>
        <dbReference type="ARBA" id="ARBA00022553"/>
    </source>
</evidence>
<name>A0A0D2GN07_9BACT</name>
<evidence type="ECO:0000313" key="4">
    <source>
        <dbReference type="EMBL" id="KIX15997.1"/>
    </source>
</evidence>